<dbReference type="Proteomes" id="UP000480312">
    <property type="component" value="Unassembled WGS sequence"/>
</dbReference>
<comment type="caution">
    <text evidence="2">The sequence shown here is derived from an EMBL/GenBank/DDBJ whole genome shotgun (WGS) entry which is preliminary data.</text>
</comment>
<gene>
    <name evidence="2" type="ORF">GPL32_16495</name>
</gene>
<proteinExistence type="predicted"/>
<dbReference type="AlphaFoldDB" id="A0A7C9NSB1"/>
<accession>A0A7C9NSB1</accession>
<organism evidence="2 3">
    <name type="scientific">Vreelandella alkaliphila</name>
    <dbReference type="NCBI Taxonomy" id="272774"/>
    <lineage>
        <taxon>Bacteria</taxon>
        <taxon>Pseudomonadati</taxon>
        <taxon>Pseudomonadota</taxon>
        <taxon>Gammaproteobacteria</taxon>
        <taxon>Oceanospirillales</taxon>
        <taxon>Halomonadaceae</taxon>
        <taxon>Vreelandella</taxon>
    </lineage>
</organism>
<dbReference type="OrthoDB" id="6555107at2"/>
<evidence type="ECO:0000313" key="3">
    <source>
        <dbReference type="Proteomes" id="UP000480312"/>
    </source>
</evidence>
<sequence>MPNARLLIASVGFLAAGFAANTHAQDDSWRFQLTPYVWMTGLAGDVRPLANSPTISTSRSFSDVLSDLEGALFMAGSARKDRWVLFGDMTWASLSHDGTLMPGVAVEGNLRQRSLTASAGYQVLRSPTQRLDLLAGARAWRIEADVSVPALGASASHTELWVDPLLAARLRSTWTPKWSTLVHVDSGGFGIGASSTWQAVATANYQVSDAFHLSAGFRHLAIDRDKNGTRIDVSMSGPLIGATWMF</sequence>
<dbReference type="RefSeq" id="WP_162219946.1">
    <property type="nucleotide sequence ID" value="NZ_JAAEHK010000033.1"/>
</dbReference>
<feature type="signal peptide" evidence="1">
    <location>
        <begin position="1"/>
        <end position="24"/>
    </location>
</feature>
<reference evidence="2 3" key="1">
    <citation type="submission" date="2020-01" db="EMBL/GenBank/DDBJ databases">
        <title>Whole genome sequencing of Halomonas alkaliphila strain LS44.</title>
        <authorList>
            <person name="Kumar S."/>
            <person name="Paul D."/>
            <person name="Shouche Y."/>
            <person name="Suryavanshi M.V."/>
        </authorList>
    </citation>
    <scope>NUCLEOTIDE SEQUENCE [LARGE SCALE GENOMIC DNA]</scope>
    <source>
        <strain evidence="2 3">LS44</strain>
    </source>
</reference>
<evidence type="ECO:0000313" key="2">
    <source>
        <dbReference type="EMBL" id="NDL72107.1"/>
    </source>
</evidence>
<evidence type="ECO:0000256" key="1">
    <source>
        <dbReference type="SAM" id="SignalP"/>
    </source>
</evidence>
<keyword evidence="1" id="KW-0732">Signal</keyword>
<evidence type="ECO:0008006" key="4">
    <source>
        <dbReference type="Google" id="ProtNLM"/>
    </source>
</evidence>
<name>A0A7C9NSB1_9GAMM</name>
<feature type="chain" id="PRO_5028847906" description="Outer membrane beta-barrel protein" evidence="1">
    <location>
        <begin position="25"/>
        <end position="246"/>
    </location>
</feature>
<dbReference type="EMBL" id="JAAEHK010000033">
    <property type="protein sequence ID" value="NDL72107.1"/>
    <property type="molecule type" value="Genomic_DNA"/>
</dbReference>
<protein>
    <recommendedName>
        <fullName evidence="4">Outer membrane beta-barrel protein</fullName>
    </recommendedName>
</protein>